<keyword evidence="1" id="KW-0540">Nuclease</keyword>
<proteinExistence type="inferred from homology"/>
<dbReference type="HAMAP" id="MF_00048">
    <property type="entry name" value="UPF0102"/>
    <property type="match status" value="1"/>
</dbReference>
<dbReference type="GO" id="GO:0003676">
    <property type="term" value="F:nucleic acid binding"/>
    <property type="evidence" value="ECO:0007669"/>
    <property type="project" value="InterPro"/>
</dbReference>
<dbReference type="GO" id="GO:0004519">
    <property type="term" value="F:endonuclease activity"/>
    <property type="evidence" value="ECO:0007669"/>
    <property type="project" value="UniProtKB-KW"/>
</dbReference>
<dbReference type="InterPro" id="IPR003509">
    <property type="entry name" value="UPF0102_YraN-like"/>
</dbReference>
<dbReference type="InterPro" id="IPR011856">
    <property type="entry name" value="tRNA_endonuc-like_dom_sf"/>
</dbReference>
<dbReference type="InterPro" id="IPR011335">
    <property type="entry name" value="Restrct_endonuc-II-like"/>
</dbReference>
<dbReference type="PANTHER" id="PTHR34039">
    <property type="entry name" value="UPF0102 PROTEIN YRAN"/>
    <property type="match status" value="1"/>
</dbReference>
<dbReference type="SUPFAM" id="SSF52980">
    <property type="entry name" value="Restriction endonuclease-like"/>
    <property type="match status" value="1"/>
</dbReference>
<dbReference type="AlphaFoldDB" id="A0A3B0SB48"/>
<dbReference type="Gene3D" id="3.40.1350.10">
    <property type="match status" value="1"/>
</dbReference>
<gene>
    <name evidence="1" type="ORF">MNBD_ALPHA04-866</name>
</gene>
<dbReference type="EMBL" id="UOEF01000319">
    <property type="protein sequence ID" value="VAW01153.1"/>
    <property type="molecule type" value="Genomic_DNA"/>
</dbReference>
<dbReference type="PANTHER" id="PTHR34039:SF1">
    <property type="entry name" value="UPF0102 PROTEIN YRAN"/>
    <property type="match status" value="1"/>
</dbReference>
<evidence type="ECO:0000313" key="1">
    <source>
        <dbReference type="EMBL" id="VAW01153.1"/>
    </source>
</evidence>
<keyword evidence="1" id="KW-0378">Hydrolase</keyword>
<accession>A0A3B0SB48</accession>
<keyword evidence="1" id="KW-0255">Endonuclease</keyword>
<dbReference type="Pfam" id="PF02021">
    <property type="entry name" value="UPF0102"/>
    <property type="match status" value="1"/>
</dbReference>
<protein>
    <submittedName>
        <fullName evidence="1">Endonuclease</fullName>
    </submittedName>
</protein>
<reference evidence="1" key="1">
    <citation type="submission" date="2018-06" db="EMBL/GenBank/DDBJ databases">
        <authorList>
            <person name="Zhirakovskaya E."/>
        </authorList>
    </citation>
    <scope>NUCLEOTIDE SEQUENCE</scope>
</reference>
<sequence>MKREAAEKRGRHAEKVAARFLRLKGWRILAERVRTLRGEVDLVAKRGGLVAFVEVKARTKLEDLETSIDQHRLKRVADAAEILYPKYCTKGEDMRIDVILVAPRRLPVHLTNVWHGF</sequence>
<organism evidence="1">
    <name type="scientific">hydrothermal vent metagenome</name>
    <dbReference type="NCBI Taxonomy" id="652676"/>
    <lineage>
        <taxon>unclassified sequences</taxon>
        <taxon>metagenomes</taxon>
        <taxon>ecological metagenomes</taxon>
    </lineage>
</organism>
<dbReference type="NCBIfam" id="NF009151">
    <property type="entry name" value="PRK12497.1-5"/>
    <property type="match status" value="1"/>
</dbReference>
<name>A0A3B0SB48_9ZZZZ</name>